<gene>
    <name evidence="1" type="ORF">EgrG_000260600</name>
</gene>
<reference evidence="3" key="3">
    <citation type="submission" date="2020-10" db="UniProtKB">
        <authorList>
            <consortium name="WormBaseParasite"/>
        </authorList>
    </citation>
    <scope>IDENTIFICATION</scope>
</reference>
<sequence length="169" mass="18745">MHDRPTVIGHPSPCDQIAFSGILSQTSVTNRVTSQEHTGDMNKTMLPMLRLNRWRLKRTARLPILTERLQTLRPSLALSCQPTLQQWHLCIGTIGERNIGHQEDPINLPSVGVIPTSKAAHLATELGVPMSEHPFLPAEPTAANLSTDLRDTDFCTICSCRTNHRGPIQ</sequence>
<reference evidence="1" key="2">
    <citation type="submission" date="2014-06" db="EMBL/GenBank/DDBJ databases">
        <authorList>
            <person name="Aslett M."/>
        </authorList>
    </citation>
    <scope>NUCLEOTIDE SEQUENCE</scope>
</reference>
<reference evidence="1 2" key="1">
    <citation type="journal article" date="2013" name="Nature">
        <title>The genomes of four tapeworm species reveal adaptations to parasitism.</title>
        <authorList>
            <person name="Tsai I.J."/>
            <person name="Zarowiecki M."/>
            <person name="Holroyd N."/>
            <person name="Garciarrubio A."/>
            <person name="Sanchez-Flores A."/>
            <person name="Brooks K.L."/>
            <person name="Tracey A."/>
            <person name="Bobes R.J."/>
            <person name="Fragoso G."/>
            <person name="Sciutto E."/>
            <person name="Aslett M."/>
            <person name="Beasley H."/>
            <person name="Bennett H.M."/>
            <person name="Cai J."/>
            <person name="Camicia F."/>
            <person name="Clark R."/>
            <person name="Cucher M."/>
            <person name="De Silva N."/>
            <person name="Day T.A."/>
            <person name="Deplazes P."/>
            <person name="Estrada K."/>
            <person name="Fernandez C."/>
            <person name="Holland P.W."/>
            <person name="Hou J."/>
            <person name="Hu S."/>
            <person name="Huckvale T."/>
            <person name="Hung S.S."/>
            <person name="Kamenetzky L."/>
            <person name="Keane J.A."/>
            <person name="Kiss F."/>
            <person name="Koziol U."/>
            <person name="Lambert O."/>
            <person name="Liu K."/>
            <person name="Luo X."/>
            <person name="Luo Y."/>
            <person name="Macchiaroli N."/>
            <person name="Nichol S."/>
            <person name="Paps J."/>
            <person name="Parkinson J."/>
            <person name="Pouchkina-Stantcheva N."/>
            <person name="Riddiford N."/>
            <person name="Rosenzvit M."/>
            <person name="Salinas G."/>
            <person name="Wasmuth J.D."/>
            <person name="Zamanian M."/>
            <person name="Zheng Y."/>
            <person name="Cai X."/>
            <person name="Soberon X."/>
            <person name="Olson P.D."/>
            <person name="Laclette J.P."/>
            <person name="Brehm K."/>
            <person name="Berriman M."/>
            <person name="Garciarrubio A."/>
            <person name="Bobes R.J."/>
            <person name="Fragoso G."/>
            <person name="Sanchez-Flores A."/>
            <person name="Estrada K."/>
            <person name="Cevallos M.A."/>
            <person name="Morett E."/>
            <person name="Gonzalez V."/>
            <person name="Portillo T."/>
            <person name="Ochoa-Leyva A."/>
            <person name="Jose M.V."/>
            <person name="Sciutto E."/>
            <person name="Landa A."/>
            <person name="Jimenez L."/>
            <person name="Valdes V."/>
            <person name="Carrero J.C."/>
            <person name="Larralde C."/>
            <person name="Morales-Montor J."/>
            <person name="Limon-Lason J."/>
            <person name="Soberon X."/>
            <person name="Laclette J.P."/>
        </authorList>
    </citation>
    <scope>NUCLEOTIDE SEQUENCE [LARGE SCALE GENOMIC DNA]</scope>
</reference>
<dbReference type="WBParaSite" id="EgrG_000260600">
    <property type="protein sequence ID" value="EgrG_000260600"/>
    <property type="gene ID" value="EgrG_000260600"/>
</dbReference>
<dbReference type="AlphaFoldDB" id="A0A068WRY0"/>
<evidence type="ECO:0000313" key="2">
    <source>
        <dbReference type="Proteomes" id="UP000492820"/>
    </source>
</evidence>
<protein>
    <submittedName>
        <fullName evidence="1 3">Uncharacterized protein</fullName>
    </submittedName>
</protein>
<dbReference type="Proteomes" id="UP000492820">
    <property type="component" value="Unassembled WGS sequence"/>
</dbReference>
<proteinExistence type="predicted"/>
<organism evidence="1">
    <name type="scientific">Echinococcus granulosus</name>
    <name type="common">Hydatid tapeworm</name>
    <dbReference type="NCBI Taxonomy" id="6210"/>
    <lineage>
        <taxon>Eukaryota</taxon>
        <taxon>Metazoa</taxon>
        <taxon>Spiralia</taxon>
        <taxon>Lophotrochozoa</taxon>
        <taxon>Platyhelminthes</taxon>
        <taxon>Cestoda</taxon>
        <taxon>Eucestoda</taxon>
        <taxon>Cyclophyllidea</taxon>
        <taxon>Taeniidae</taxon>
        <taxon>Echinococcus</taxon>
        <taxon>Echinococcus granulosus group</taxon>
    </lineage>
</organism>
<dbReference type="EMBL" id="LK028580">
    <property type="protein sequence ID" value="CDS20387.1"/>
    <property type="molecule type" value="Genomic_DNA"/>
</dbReference>
<evidence type="ECO:0000313" key="1">
    <source>
        <dbReference type="EMBL" id="CDS20387.1"/>
    </source>
</evidence>
<accession>A0A068WRY0</accession>
<evidence type="ECO:0000313" key="3">
    <source>
        <dbReference type="WBParaSite" id="EgrG_000260600"/>
    </source>
</evidence>
<name>A0A068WRY0_ECHGR</name>